<evidence type="ECO:0000313" key="2">
    <source>
        <dbReference type="Proteomes" id="UP000634136"/>
    </source>
</evidence>
<proteinExistence type="predicted"/>
<organism evidence="1 2">
    <name type="scientific">Senna tora</name>
    <dbReference type="NCBI Taxonomy" id="362788"/>
    <lineage>
        <taxon>Eukaryota</taxon>
        <taxon>Viridiplantae</taxon>
        <taxon>Streptophyta</taxon>
        <taxon>Embryophyta</taxon>
        <taxon>Tracheophyta</taxon>
        <taxon>Spermatophyta</taxon>
        <taxon>Magnoliopsida</taxon>
        <taxon>eudicotyledons</taxon>
        <taxon>Gunneridae</taxon>
        <taxon>Pentapetalae</taxon>
        <taxon>rosids</taxon>
        <taxon>fabids</taxon>
        <taxon>Fabales</taxon>
        <taxon>Fabaceae</taxon>
        <taxon>Caesalpinioideae</taxon>
        <taxon>Cassia clade</taxon>
        <taxon>Senna</taxon>
    </lineage>
</organism>
<protein>
    <submittedName>
        <fullName evidence="1">Transcription elongation factor SPT6-like</fullName>
    </submittedName>
</protein>
<keyword evidence="2" id="KW-1185">Reference proteome</keyword>
<dbReference type="EMBL" id="JAAIUW010000007">
    <property type="protein sequence ID" value="KAF7823893.1"/>
    <property type="molecule type" value="Genomic_DNA"/>
</dbReference>
<dbReference type="Proteomes" id="UP000634136">
    <property type="component" value="Unassembled WGS sequence"/>
</dbReference>
<name>A0A834WK39_9FABA</name>
<dbReference type="GO" id="GO:0003746">
    <property type="term" value="F:translation elongation factor activity"/>
    <property type="evidence" value="ECO:0007669"/>
    <property type="project" value="UniProtKB-KW"/>
</dbReference>
<reference evidence="1" key="1">
    <citation type="submission" date="2020-09" db="EMBL/GenBank/DDBJ databases">
        <title>Genome-Enabled Discovery of Anthraquinone Biosynthesis in Senna tora.</title>
        <authorList>
            <person name="Kang S.-H."/>
            <person name="Pandey R.P."/>
            <person name="Lee C.-M."/>
            <person name="Sim J.-S."/>
            <person name="Jeong J.-T."/>
            <person name="Choi B.-S."/>
            <person name="Jung M."/>
            <person name="Ginzburg D."/>
            <person name="Zhao K."/>
            <person name="Won S.Y."/>
            <person name="Oh T.-J."/>
            <person name="Yu Y."/>
            <person name="Kim N.-H."/>
            <person name="Lee O.R."/>
            <person name="Lee T.-H."/>
            <person name="Bashyal P."/>
            <person name="Kim T.-S."/>
            <person name="Lee W.-H."/>
            <person name="Kawkins C."/>
            <person name="Kim C.-K."/>
            <person name="Kim J.S."/>
            <person name="Ahn B.O."/>
            <person name="Rhee S.Y."/>
            <person name="Sohng J.K."/>
        </authorList>
    </citation>
    <scope>NUCLEOTIDE SEQUENCE</scope>
    <source>
        <tissue evidence="1">Leaf</tissue>
    </source>
</reference>
<dbReference type="AlphaFoldDB" id="A0A834WK39"/>
<keyword evidence="1" id="KW-0251">Elongation factor</keyword>
<keyword evidence="1" id="KW-0648">Protein biosynthesis</keyword>
<comment type="caution">
    <text evidence="1">The sequence shown here is derived from an EMBL/GenBank/DDBJ whole genome shotgun (WGS) entry which is preliminary data.</text>
</comment>
<accession>A0A834WK39</accession>
<sequence length="171" mass="19852">MYRKEQCLSLLKDPDQDESESFYSNDTERKPQFKWHKAAVEISSEMSFEEICVKWQQDKPVMKFKDAQWLIIHKAEEEKLLEAVAQWVLAQWVLALQERAPLLDIALIQCSYLSLLYVQNHSGPFSSALQNHSVAEWFCSSENHSVMQNQFCTAALQNYAEPNGSALRTEY</sequence>
<evidence type="ECO:0000313" key="1">
    <source>
        <dbReference type="EMBL" id="KAF7823893.1"/>
    </source>
</evidence>
<gene>
    <name evidence="1" type="ORF">G2W53_022037</name>
</gene>